<comment type="caution">
    <text evidence="1">The sequence shown here is derived from an EMBL/GenBank/DDBJ whole genome shotgun (WGS) entry which is preliminary data.</text>
</comment>
<organism evidence="1 2">
    <name type="scientific">Cryobacterium roopkundense</name>
    <dbReference type="NCBI Taxonomy" id="1001240"/>
    <lineage>
        <taxon>Bacteria</taxon>
        <taxon>Bacillati</taxon>
        <taxon>Actinomycetota</taxon>
        <taxon>Actinomycetes</taxon>
        <taxon>Micrococcales</taxon>
        <taxon>Microbacteriaceae</taxon>
        <taxon>Cryobacterium</taxon>
    </lineage>
</organism>
<dbReference type="OrthoDB" id="2716688at2"/>
<gene>
    <name evidence="1" type="ORF">BJ997_001086</name>
</gene>
<sequence>MQQAISERIGSFTSPMLLPAGANSTLIVATALASLERALTLRQHWLIDPDSTWSDDE</sequence>
<dbReference type="EMBL" id="JACHBQ010000001">
    <property type="protein sequence ID" value="MBB5640538.1"/>
    <property type="molecule type" value="Genomic_DNA"/>
</dbReference>
<name>A0A7W9E2V8_9MICO</name>
<protein>
    <submittedName>
        <fullName evidence="1">Uncharacterized protein</fullName>
    </submittedName>
</protein>
<proteinExistence type="predicted"/>
<evidence type="ECO:0000313" key="1">
    <source>
        <dbReference type="EMBL" id="MBB5640538.1"/>
    </source>
</evidence>
<reference evidence="1 2" key="1">
    <citation type="submission" date="2020-08" db="EMBL/GenBank/DDBJ databases">
        <title>Sequencing the genomes of 1000 actinobacteria strains.</title>
        <authorList>
            <person name="Klenk H.-P."/>
        </authorList>
    </citation>
    <scope>NUCLEOTIDE SEQUENCE [LARGE SCALE GENOMIC DNA]</scope>
    <source>
        <strain evidence="1 2">DSM 21065</strain>
    </source>
</reference>
<evidence type="ECO:0000313" key="2">
    <source>
        <dbReference type="Proteomes" id="UP000561726"/>
    </source>
</evidence>
<accession>A0A7W9E2V8</accession>
<dbReference type="AlphaFoldDB" id="A0A7W9E2V8"/>
<dbReference type="Proteomes" id="UP000561726">
    <property type="component" value="Unassembled WGS sequence"/>
</dbReference>
<dbReference type="RefSeq" id="WP_160175862.1">
    <property type="nucleotide sequence ID" value="NZ_JACHBQ010000001.1"/>
</dbReference>